<dbReference type="InterPro" id="IPR033130">
    <property type="entry name" value="RNase_T2_His_AS_2"/>
</dbReference>
<dbReference type="SUPFAM" id="SSF55895">
    <property type="entry name" value="Ribonuclease Rh-like"/>
    <property type="match status" value="1"/>
</dbReference>
<dbReference type="PROSITE" id="PS00531">
    <property type="entry name" value="RNASE_T2_2"/>
    <property type="match status" value="1"/>
</dbReference>
<comment type="similarity">
    <text evidence="1 2">Belongs to the RNase T2 family.</text>
</comment>
<dbReference type="InterPro" id="IPR018188">
    <property type="entry name" value="RNase_T2_His_AS_1"/>
</dbReference>
<dbReference type="Gene3D" id="3.90.730.10">
    <property type="entry name" value="Ribonuclease T2-like"/>
    <property type="match status" value="1"/>
</dbReference>
<dbReference type="EMBL" id="JACJTB010000010">
    <property type="protein sequence ID" value="MBD2594818.1"/>
    <property type="molecule type" value="Genomic_DNA"/>
</dbReference>
<reference evidence="3 4" key="1">
    <citation type="journal article" date="2020" name="ISME J.">
        <title>Comparative genomics reveals insights into cyanobacterial evolution and habitat adaptation.</title>
        <authorList>
            <person name="Chen M.Y."/>
            <person name="Teng W.K."/>
            <person name="Zhao L."/>
            <person name="Hu C.X."/>
            <person name="Zhou Y.K."/>
            <person name="Han B.P."/>
            <person name="Song L.R."/>
            <person name="Shu W.S."/>
        </authorList>
    </citation>
    <scope>NUCLEOTIDE SEQUENCE [LARGE SCALE GENOMIC DNA]</scope>
    <source>
        <strain evidence="3 4">FACHB-130</strain>
    </source>
</reference>
<name>A0ABR8FTV9_9NOSO</name>
<dbReference type="InterPro" id="IPR001568">
    <property type="entry name" value="RNase_T2-like"/>
</dbReference>
<organism evidence="3 4">
    <name type="scientific">Nostoc spongiaeforme FACHB-130</name>
    <dbReference type="NCBI Taxonomy" id="1357510"/>
    <lineage>
        <taxon>Bacteria</taxon>
        <taxon>Bacillati</taxon>
        <taxon>Cyanobacteriota</taxon>
        <taxon>Cyanophyceae</taxon>
        <taxon>Nostocales</taxon>
        <taxon>Nostocaceae</taxon>
        <taxon>Nostoc</taxon>
    </lineage>
</organism>
<evidence type="ECO:0000256" key="1">
    <source>
        <dbReference type="ARBA" id="ARBA00007469"/>
    </source>
</evidence>
<dbReference type="PROSITE" id="PS00530">
    <property type="entry name" value="RNASE_T2_1"/>
    <property type="match status" value="1"/>
</dbReference>
<dbReference type="PANTHER" id="PTHR11240:SF22">
    <property type="entry name" value="RIBONUCLEASE T2"/>
    <property type="match status" value="1"/>
</dbReference>
<evidence type="ECO:0000256" key="2">
    <source>
        <dbReference type="RuleBase" id="RU004328"/>
    </source>
</evidence>
<protein>
    <submittedName>
        <fullName evidence="3">Ribonuclease</fullName>
    </submittedName>
</protein>
<dbReference type="InterPro" id="IPR036430">
    <property type="entry name" value="RNase_T2-like_sf"/>
</dbReference>
<gene>
    <name evidence="3" type="ORF">H6G74_10815</name>
</gene>
<dbReference type="Proteomes" id="UP000603457">
    <property type="component" value="Unassembled WGS sequence"/>
</dbReference>
<comment type="caution">
    <text evidence="3">The sequence shown here is derived from an EMBL/GenBank/DDBJ whole genome shotgun (WGS) entry which is preliminary data.</text>
</comment>
<accession>A0ABR8FTV9</accession>
<sequence length="346" mass="38178">MDIRYRYKEYFMLRSLKQKLALVILLAFSLILWPHHAFALVPTESQFTTAVGACEAVISIKKGTNPGNVRLQPGQTYQIVGQNKDNPTHYLLEIASASPSRRWVPISCVNAEGVPSDTTGNIPPVIPVAVGNDYLLAVSWQPAFCESKPEKTECQTLAKNPDRPEATNFALHGLWPQPESNIYCGVSKSDIGFDKAKTWSKLPPVESELSPETWARLQVVMPGTASNLHRHEWIKHGTCYQGTPEEYFSESIALIDTLNKSPIQALVASSIGRQVTLKDIDQALSSFGVNAGDKIEVKCTNAVLGELWVNLRGDITSNTLISDLLTNSPKAKLEKFKSCLIDDARN</sequence>
<evidence type="ECO:0000313" key="4">
    <source>
        <dbReference type="Proteomes" id="UP000603457"/>
    </source>
</evidence>
<proteinExistence type="inferred from homology"/>
<evidence type="ECO:0000313" key="3">
    <source>
        <dbReference type="EMBL" id="MBD2594818.1"/>
    </source>
</evidence>
<keyword evidence="4" id="KW-1185">Reference proteome</keyword>
<dbReference type="RefSeq" id="WP_190967661.1">
    <property type="nucleotide sequence ID" value="NZ_JACJTB010000010.1"/>
</dbReference>
<dbReference type="PANTHER" id="PTHR11240">
    <property type="entry name" value="RIBONUCLEASE T2"/>
    <property type="match status" value="1"/>
</dbReference>
<dbReference type="Pfam" id="PF00445">
    <property type="entry name" value="Ribonuclease_T2"/>
    <property type="match status" value="1"/>
</dbReference>